<dbReference type="NCBIfam" id="TIGR01413">
    <property type="entry name" value="Dyp_perox_fam"/>
    <property type="match status" value="1"/>
</dbReference>
<dbReference type="RefSeq" id="WP_348789774.1">
    <property type="nucleotide sequence ID" value="NZ_CP157390.1"/>
</dbReference>
<dbReference type="InterPro" id="IPR048327">
    <property type="entry name" value="Dyp_perox_N"/>
</dbReference>
<dbReference type="SUPFAM" id="SSF54909">
    <property type="entry name" value="Dimeric alpha+beta barrel"/>
    <property type="match status" value="1"/>
</dbReference>
<comment type="cofactor">
    <cofactor evidence="1">
        <name>heme b</name>
        <dbReference type="ChEBI" id="CHEBI:60344"/>
    </cofactor>
</comment>
<accession>A0AAU7GIM4</accession>
<evidence type="ECO:0000256" key="5">
    <source>
        <dbReference type="ARBA" id="ARBA00022729"/>
    </source>
</evidence>
<evidence type="ECO:0000259" key="10">
    <source>
        <dbReference type="Pfam" id="PF20628"/>
    </source>
</evidence>
<evidence type="ECO:0000256" key="1">
    <source>
        <dbReference type="ARBA" id="ARBA00001970"/>
    </source>
</evidence>
<comment type="similarity">
    <text evidence="8">Belongs to the DyP-type peroxidase family.</text>
</comment>
<feature type="domain" description="Dyp-type peroxidase C-terminal" evidence="10">
    <location>
        <begin position="212"/>
        <end position="382"/>
    </location>
</feature>
<dbReference type="GO" id="GO:0020037">
    <property type="term" value="F:heme binding"/>
    <property type="evidence" value="ECO:0007669"/>
    <property type="project" value="InterPro"/>
</dbReference>
<sequence length="395" mass="41649">MTDRRVSRRGLLVGGAGLGIGAAAAAGVAGLVAGGGPPPEATPTALNGERTVPFHGRHQAGVTVAPPAHVSYAAVDLDPATDRAGLARLMRLLTDDAARLTQGRGPLADDEPELAGAPAGLTVTFGVGPGFVARAGAAAPAWLRPLPAFSVDRLDPAYCGGDLLIAVASDDPLTVVHATRMLLKDVRTFGSLRWQQTGFRRAAGSETPGSTMRNLFGQLDGTANPRPEDPDFASSLWCTAEPRWLAGGTSFVLRRIRMDLDGWDRLDRPSREQALGRTLRTGAPLTGSRETDDPDLQAVDAHGFPVIPAFAHVRRARSGREQIHRRGYTFTEPAGAAGLLFGSYQADVDAQFVPIQRRLDELDLLNRWTTPVGSAVFAIPPGWAPGGFVGETLLG</sequence>
<dbReference type="EMBL" id="CP157390">
    <property type="protein sequence ID" value="XBM49864.1"/>
    <property type="molecule type" value="Genomic_DNA"/>
</dbReference>
<keyword evidence="5" id="KW-0732">Signal</keyword>
<proteinExistence type="inferred from homology"/>
<evidence type="ECO:0000256" key="8">
    <source>
        <dbReference type="ARBA" id="ARBA00025737"/>
    </source>
</evidence>
<keyword evidence="3" id="KW-0349">Heme</keyword>
<dbReference type="PROSITE" id="PS51404">
    <property type="entry name" value="DYP_PEROXIDASE"/>
    <property type="match status" value="1"/>
</dbReference>
<dbReference type="GO" id="GO:0004601">
    <property type="term" value="F:peroxidase activity"/>
    <property type="evidence" value="ECO:0007669"/>
    <property type="project" value="UniProtKB-KW"/>
</dbReference>
<evidence type="ECO:0000256" key="3">
    <source>
        <dbReference type="ARBA" id="ARBA00022617"/>
    </source>
</evidence>
<evidence type="ECO:0000256" key="4">
    <source>
        <dbReference type="ARBA" id="ARBA00022723"/>
    </source>
</evidence>
<reference evidence="11" key="1">
    <citation type="submission" date="2024-05" db="EMBL/GenBank/DDBJ databases">
        <title>The Natural Products Discovery Center: Release of the First 8490 Sequenced Strains for Exploring Actinobacteria Biosynthetic Diversity.</title>
        <authorList>
            <person name="Kalkreuter E."/>
            <person name="Kautsar S.A."/>
            <person name="Yang D."/>
            <person name="Bader C.D."/>
            <person name="Teijaro C.N."/>
            <person name="Fluegel L."/>
            <person name="Davis C.M."/>
            <person name="Simpson J.R."/>
            <person name="Lauterbach L."/>
            <person name="Steele A.D."/>
            <person name="Gui C."/>
            <person name="Meng S."/>
            <person name="Li G."/>
            <person name="Viehrig K."/>
            <person name="Ye F."/>
            <person name="Su P."/>
            <person name="Kiefer A.F."/>
            <person name="Nichols A."/>
            <person name="Cepeda A.J."/>
            <person name="Yan W."/>
            <person name="Fan B."/>
            <person name="Jiang Y."/>
            <person name="Adhikari A."/>
            <person name="Zheng C.-J."/>
            <person name="Schuster L."/>
            <person name="Cowan T.M."/>
            <person name="Smanski M.J."/>
            <person name="Chevrette M.G."/>
            <person name="de Carvalho L.P.S."/>
            <person name="Shen B."/>
        </authorList>
    </citation>
    <scope>NUCLEOTIDE SEQUENCE</scope>
    <source>
        <strain evidence="11">NPDC080035</strain>
    </source>
</reference>
<dbReference type="AlphaFoldDB" id="A0AAU7GIM4"/>
<dbReference type="InterPro" id="IPR006314">
    <property type="entry name" value="Dyp_peroxidase"/>
</dbReference>
<dbReference type="PANTHER" id="PTHR30521">
    <property type="entry name" value="DEFERROCHELATASE/PEROXIDASE"/>
    <property type="match status" value="1"/>
</dbReference>
<dbReference type="Pfam" id="PF20628">
    <property type="entry name" value="Dyp_perox_C"/>
    <property type="match status" value="1"/>
</dbReference>
<name>A0AAU7GIM4_9MICO</name>
<keyword evidence="4" id="KW-0479">Metal-binding</keyword>
<dbReference type="InterPro" id="IPR048328">
    <property type="entry name" value="Dyp_perox_C"/>
</dbReference>
<dbReference type="PANTHER" id="PTHR30521:SF4">
    <property type="entry name" value="DEFERROCHELATASE"/>
    <property type="match status" value="1"/>
</dbReference>
<feature type="domain" description="Dyp-type peroxidase N-terminal" evidence="9">
    <location>
        <begin position="59"/>
        <end position="200"/>
    </location>
</feature>
<keyword evidence="6" id="KW-0560">Oxidoreductase</keyword>
<gene>
    <name evidence="11" type="ORF">AAME72_08340</name>
</gene>
<evidence type="ECO:0000313" key="11">
    <source>
        <dbReference type="EMBL" id="XBM49864.1"/>
    </source>
</evidence>
<dbReference type="PROSITE" id="PS51318">
    <property type="entry name" value="TAT"/>
    <property type="match status" value="1"/>
</dbReference>
<evidence type="ECO:0000256" key="2">
    <source>
        <dbReference type="ARBA" id="ARBA00022559"/>
    </source>
</evidence>
<dbReference type="InterPro" id="IPR006311">
    <property type="entry name" value="TAT_signal"/>
</dbReference>
<dbReference type="GO" id="GO:0046872">
    <property type="term" value="F:metal ion binding"/>
    <property type="evidence" value="ECO:0007669"/>
    <property type="project" value="UniProtKB-KW"/>
</dbReference>
<keyword evidence="7" id="KW-0408">Iron</keyword>
<dbReference type="Pfam" id="PF04261">
    <property type="entry name" value="Dyp_perox_N"/>
    <property type="match status" value="1"/>
</dbReference>
<protein>
    <submittedName>
        <fullName evidence="11">Dyp-type peroxidase</fullName>
    </submittedName>
</protein>
<organism evidence="11">
    <name type="scientific">Leifsonia sp. NPDC080035</name>
    <dbReference type="NCBI Taxonomy" id="3143936"/>
    <lineage>
        <taxon>Bacteria</taxon>
        <taxon>Bacillati</taxon>
        <taxon>Actinomycetota</taxon>
        <taxon>Actinomycetes</taxon>
        <taxon>Micrococcales</taxon>
        <taxon>Microbacteriaceae</taxon>
        <taxon>Leifsonia</taxon>
    </lineage>
</organism>
<dbReference type="GO" id="GO:0005829">
    <property type="term" value="C:cytosol"/>
    <property type="evidence" value="ECO:0007669"/>
    <property type="project" value="TreeGrafter"/>
</dbReference>
<keyword evidence="2 11" id="KW-0575">Peroxidase</keyword>
<evidence type="ECO:0000256" key="7">
    <source>
        <dbReference type="ARBA" id="ARBA00023004"/>
    </source>
</evidence>
<evidence type="ECO:0000259" key="9">
    <source>
        <dbReference type="Pfam" id="PF04261"/>
    </source>
</evidence>
<dbReference type="InterPro" id="IPR011008">
    <property type="entry name" value="Dimeric_a/b-barrel"/>
</dbReference>
<evidence type="ECO:0000256" key="6">
    <source>
        <dbReference type="ARBA" id="ARBA00023002"/>
    </source>
</evidence>